<reference evidence="7 8" key="1">
    <citation type="submission" date="2018-04" db="EMBL/GenBank/DDBJ databases">
        <title>Novel actinobacteria from marine sediment.</title>
        <authorList>
            <person name="Ng Z.Y."/>
            <person name="Tan G.Y.A."/>
        </authorList>
    </citation>
    <scope>NUCLEOTIDE SEQUENCE [LARGE SCALE GENOMIC DNA]</scope>
    <source>
        <strain evidence="7 8">TPS81</strain>
    </source>
</reference>
<proteinExistence type="predicted"/>
<keyword evidence="8" id="KW-1185">Reference proteome</keyword>
<dbReference type="GO" id="GO:0003959">
    <property type="term" value="F:NADPH dehydrogenase activity"/>
    <property type="evidence" value="ECO:0007669"/>
    <property type="project" value="InterPro"/>
</dbReference>
<evidence type="ECO:0000256" key="2">
    <source>
        <dbReference type="ARBA" id="ARBA00022630"/>
    </source>
</evidence>
<keyword evidence="2" id="KW-0285">Flavoprotein</keyword>
<keyword evidence="4" id="KW-0521">NADP</keyword>
<evidence type="ECO:0000256" key="4">
    <source>
        <dbReference type="ARBA" id="ARBA00022857"/>
    </source>
</evidence>
<organism evidence="7 8">
    <name type="scientific">Marinitenerispora sediminis</name>
    <dbReference type="NCBI Taxonomy" id="1931232"/>
    <lineage>
        <taxon>Bacteria</taxon>
        <taxon>Bacillati</taxon>
        <taxon>Actinomycetota</taxon>
        <taxon>Actinomycetes</taxon>
        <taxon>Streptosporangiales</taxon>
        <taxon>Nocardiopsidaceae</taxon>
        <taxon>Marinitenerispora</taxon>
    </lineage>
</organism>
<protein>
    <submittedName>
        <fullName evidence="7">Oxidoreductase</fullName>
    </submittedName>
</protein>
<dbReference type="Pfam" id="PF00724">
    <property type="entry name" value="Oxidored_FMN"/>
    <property type="match status" value="1"/>
</dbReference>
<sequence>MPASLLAPFRLRDVEFRNRLGLPPMSQYSAVPGEHAATSWHLHHYATRALGVGTVIVEATAISREALVTPHDLGIWTDDQQDSLAAVAEVISDGGAVPALQLSHGGRKGSRTRPWDGDRWLRPDEGGWEVIGPSPIPFASGYPVPRPAGRRDIDRVLYDFQRAARRAAAAGFRMLELHAGHGRLLHSFLSPVANQRSDHYGASFDNRARLLLETVSAVRGAWPHRFPLAVRLSCDDYEPGGWTLPDTLRLAPLLARAGVDLIDCTSGGIRRPQTRRPAPGYQVQYAAAVRKTGVATAAVGLINDMRHAGTVIDAGHADLVLMGRRLLVDPALPLRAVGAEDAGLVPRQYQRALQTVPASDFLPEL</sequence>
<evidence type="ECO:0000313" key="8">
    <source>
        <dbReference type="Proteomes" id="UP000253318"/>
    </source>
</evidence>
<dbReference type="SUPFAM" id="SSF51395">
    <property type="entry name" value="FMN-linked oxidoreductases"/>
    <property type="match status" value="1"/>
</dbReference>
<dbReference type="Gene3D" id="3.20.20.70">
    <property type="entry name" value="Aldolase class I"/>
    <property type="match status" value="1"/>
</dbReference>
<evidence type="ECO:0000256" key="5">
    <source>
        <dbReference type="ARBA" id="ARBA00023002"/>
    </source>
</evidence>
<dbReference type="GO" id="GO:0050661">
    <property type="term" value="F:NADP binding"/>
    <property type="evidence" value="ECO:0007669"/>
    <property type="project" value="InterPro"/>
</dbReference>
<dbReference type="InterPro" id="IPR044152">
    <property type="entry name" value="YqjM-like"/>
</dbReference>
<dbReference type="OrthoDB" id="3169239at2"/>
<evidence type="ECO:0000259" key="6">
    <source>
        <dbReference type="Pfam" id="PF00724"/>
    </source>
</evidence>
<dbReference type="Proteomes" id="UP000253318">
    <property type="component" value="Unassembled WGS sequence"/>
</dbReference>
<keyword evidence="3" id="KW-0288">FMN</keyword>
<dbReference type="PANTHER" id="PTHR43303">
    <property type="entry name" value="NADPH DEHYDROGENASE C23G7.10C-RELATED"/>
    <property type="match status" value="1"/>
</dbReference>
<keyword evidence="5" id="KW-0560">Oxidoreductase</keyword>
<dbReference type="InterPro" id="IPR001155">
    <property type="entry name" value="OxRdtase_FMN_N"/>
</dbReference>
<evidence type="ECO:0000313" key="7">
    <source>
        <dbReference type="EMBL" id="RCV58969.1"/>
    </source>
</evidence>
<evidence type="ECO:0000256" key="1">
    <source>
        <dbReference type="ARBA" id="ARBA00001917"/>
    </source>
</evidence>
<comment type="cofactor">
    <cofactor evidence="1">
        <name>FMN</name>
        <dbReference type="ChEBI" id="CHEBI:58210"/>
    </cofactor>
</comment>
<dbReference type="PANTHER" id="PTHR43303:SF4">
    <property type="entry name" value="NADPH DEHYDROGENASE C23G7.10C-RELATED"/>
    <property type="match status" value="1"/>
</dbReference>
<name>A0A368T8X4_9ACTN</name>
<feature type="domain" description="NADH:flavin oxidoreductase/NADH oxidase N-terminal" evidence="6">
    <location>
        <begin position="5"/>
        <end position="336"/>
    </location>
</feature>
<dbReference type="InterPro" id="IPR013785">
    <property type="entry name" value="Aldolase_TIM"/>
</dbReference>
<dbReference type="GO" id="GO:0010181">
    <property type="term" value="F:FMN binding"/>
    <property type="evidence" value="ECO:0007669"/>
    <property type="project" value="InterPro"/>
</dbReference>
<dbReference type="AlphaFoldDB" id="A0A368T8X4"/>
<evidence type="ECO:0000256" key="3">
    <source>
        <dbReference type="ARBA" id="ARBA00022643"/>
    </source>
</evidence>
<accession>A0A368T8X4</accession>
<dbReference type="EMBL" id="QEIN01000076">
    <property type="protein sequence ID" value="RCV58969.1"/>
    <property type="molecule type" value="Genomic_DNA"/>
</dbReference>
<comment type="caution">
    <text evidence="7">The sequence shown here is derived from an EMBL/GenBank/DDBJ whole genome shotgun (WGS) entry which is preliminary data.</text>
</comment>
<dbReference type="RefSeq" id="WP_114398842.1">
    <property type="nucleotide sequence ID" value="NZ_QEIM01000092.1"/>
</dbReference>
<gene>
    <name evidence="7" type="ORF">DEF24_11645</name>
</gene>